<dbReference type="InterPro" id="IPR000184">
    <property type="entry name" value="Bac_surfAg_D15"/>
</dbReference>
<evidence type="ECO:0000313" key="5">
    <source>
        <dbReference type="Proteomes" id="UP000034980"/>
    </source>
</evidence>
<sequence length="126" mass="13880">MSGYSGNGYPTELVALRGYENNSIAGNSVVPYAYAYSRLSMELRYPLILEPTSTIYGLAFVEGGNAWGSVRDFNPFDLKRSAGVGARIFLPMIGMIGIDWAYGFDRPYPGAQRGGSQIHFYLGQEF</sequence>
<dbReference type="PATRIC" id="fig|1411915.3.peg.726"/>
<dbReference type="Proteomes" id="UP000034980">
    <property type="component" value="Unassembled WGS sequence"/>
</dbReference>
<comment type="caution">
    <text evidence="4">The sequence shown here is derived from an EMBL/GenBank/DDBJ whole genome shotgun (WGS) entry which is preliminary data.</text>
</comment>
<dbReference type="GO" id="GO:0019867">
    <property type="term" value="C:outer membrane"/>
    <property type="evidence" value="ECO:0007669"/>
    <property type="project" value="InterPro"/>
</dbReference>
<name>W2CZS8_9BACT</name>
<comment type="subcellular location">
    <subcellularLocation>
        <location evidence="1">Membrane</location>
    </subcellularLocation>
</comment>
<proteinExistence type="predicted"/>
<evidence type="ECO:0000259" key="3">
    <source>
        <dbReference type="Pfam" id="PF01103"/>
    </source>
</evidence>
<dbReference type="EMBL" id="AYYF01001089">
    <property type="protein sequence ID" value="ETK12655.1"/>
    <property type="molecule type" value="Genomic_DNA"/>
</dbReference>
<feature type="domain" description="Bacterial surface antigen (D15)" evidence="3">
    <location>
        <begin position="16"/>
        <end position="126"/>
    </location>
</feature>
<evidence type="ECO:0000313" key="4">
    <source>
        <dbReference type="EMBL" id="ETK12655.1"/>
    </source>
</evidence>
<evidence type="ECO:0000256" key="2">
    <source>
        <dbReference type="ARBA" id="ARBA00023136"/>
    </source>
</evidence>
<dbReference type="AlphaFoldDB" id="W2CZS8"/>
<protein>
    <recommendedName>
        <fullName evidence="3">Bacterial surface antigen (D15) domain-containing protein</fullName>
    </recommendedName>
</protein>
<evidence type="ECO:0000256" key="1">
    <source>
        <dbReference type="ARBA" id="ARBA00004370"/>
    </source>
</evidence>
<keyword evidence="2" id="KW-0472">Membrane</keyword>
<dbReference type="Pfam" id="PF01103">
    <property type="entry name" value="Omp85"/>
    <property type="match status" value="1"/>
</dbReference>
<reference evidence="4 5" key="1">
    <citation type="submission" date="2013-11" db="EMBL/GenBank/DDBJ databases">
        <title>Single cell genomics of uncultured Tannerella BU063 (oral taxon 286).</title>
        <authorList>
            <person name="Beall C.J."/>
            <person name="Campbell A.G."/>
            <person name="Griffen A.L."/>
            <person name="Podar M."/>
            <person name="Leys E.J."/>
        </authorList>
    </citation>
    <scope>NUCLEOTIDE SEQUENCE [LARGE SCALE GENOMIC DNA]</scope>
    <source>
        <strain evidence="4">Cell 8/11</strain>
    </source>
</reference>
<accession>W2CZS8</accession>
<organism evidence="4 5">
    <name type="scientific">Tannerella sp. oral taxon BU063 isolate Cell 8/11</name>
    <dbReference type="NCBI Taxonomy" id="1411915"/>
    <lineage>
        <taxon>Bacteria</taxon>
        <taxon>Pseudomonadati</taxon>
        <taxon>Bacteroidota</taxon>
        <taxon>Bacteroidia</taxon>
        <taxon>Bacteroidales</taxon>
        <taxon>Tannerellaceae</taxon>
        <taxon>Tannerella</taxon>
    </lineage>
</organism>
<gene>
    <name evidence="4" type="ORF">T235_08045</name>
</gene>
<dbReference type="Gene3D" id="2.40.160.50">
    <property type="entry name" value="membrane protein fhac: a member of the omp85/tpsb transporter family"/>
    <property type="match status" value="1"/>
</dbReference>